<evidence type="ECO:0000259" key="1">
    <source>
        <dbReference type="Pfam" id="PF07510"/>
    </source>
</evidence>
<name>A0A373F4K6_ECOLX</name>
<dbReference type="Pfam" id="PF07510">
    <property type="entry name" value="GmrSD_C"/>
    <property type="match status" value="1"/>
</dbReference>
<proteinExistence type="predicted"/>
<dbReference type="SMR" id="A0A373F4K6"/>
<evidence type="ECO:0000313" key="3">
    <source>
        <dbReference type="Proteomes" id="UP000254088"/>
    </source>
</evidence>
<protein>
    <submittedName>
        <fullName evidence="2">CP4-57 prophage protein</fullName>
    </submittedName>
</protein>
<sequence>MGDDVHRFGNLFLISPSSNSILSNYSPADKKKFYVETERAESPKQAIMMSYKEWGPDGQGINNIESHEHAMLTLLKEHRDMTLPTRK</sequence>
<dbReference type="EMBL" id="UGEX01000001">
    <property type="protein sequence ID" value="STL84947.1"/>
    <property type="molecule type" value="Genomic_DNA"/>
</dbReference>
<accession>A0A373F4K6</accession>
<feature type="domain" description="GmrSD restriction endonucleases C-terminal" evidence="1">
    <location>
        <begin position="5"/>
        <end position="57"/>
    </location>
</feature>
<dbReference type="RefSeq" id="WP_000502050.1">
    <property type="nucleotide sequence ID" value="NZ_AP036058.1"/>
</dbReference>
<organism evidence="2 3">
    <name type="scientific">Escherichia coli</name>
    <dbReference type="NCBI Taxonomy" id="562"/>
    <lineage>
        <taxon>Bacteria</taxon>
        <taxon>Pseudomonadati</taxon>
        <taxon>Pseudomonadota</taxon>
        <taxon>Gammaproteobacteria</taxon>
        <taxon>Enterobacterales</taxon>
        <taxon>Enterobacteriaceae</taxon>
        <taxon>Escherichia</taxon>
    </lineage>
</organism>
<gene>
    <name evidence="2" type="primary">yfjM</name>
    <name evidence="2" type="ORF">NCTC10429_01960</name>
</gene>
<dbReference type="Proteomes" id="UP000254088">
    <property type="component" value="Unassembled WGS sequence"/>
</dbReference>
<dbReference type="InterPro" id="IPR011089">
    <property type="entry name" value="GmrSD_C"/>
</dbReference>
<reference evidence="2 3" key="1">
    <citation type="submission" date="2018-06" db="EMBL/GenBank/DDBJ databases">
        <authorList>
            <consortium name="Pathogen Informatics"/>
            <person name="Doyle S."/>
        </authorList>
    </citation>
    <scope>NUCLEOTIDE SEQUENCE [LARGE SCALE GENOMIC DNA]</scope>
    <source>
        <strain evidence="2 3">NCTC10429</strain>
    </source>
</reference>
<dbReference type="AlphaFoldDB" id="A0A373F4K6"/>
<evidence type="ECO:0000313" key="2">
    <source>
        <dbReference type="EMBL" id="STL84947.1"/>
    </source>
</evidence>